<name>A0A0F6T1G2_9HYME</name>
<feature type="region of interest" description="Disordered" evidence="1">
    <location>
        <begin position="85"/>
        <end position="104"/>
    </location>
</feature>
<sequence length="140" mass="16502">MHYFNRKDHFFFNHQVSPKVMNILPRFIVYESKLILGFDDAARVNQSHRSFNRMGMYIYILYTSKFFSHFRPVRTRSVSRRIQETNETTPTISHGTGHNTVRPTHYCSPRRARLATWAISLVCHPHEQMDRSLPSPLPAP</sequence>
<evidence type="ECO:0000313" key="2">
    <source>
        <dbReference type="EMBL" id="AKD28139.1"/>
    </source>
</evidence>
<organism evidence="2">
    <name type="scientific">Glypta fumiferanae</name>
    <dbReference type="NCBI Taxonomy" id="389681"/>
    <lineage>
        <taxon>Eukaryota</taxon>
        <taxon>Metazoa</taxon>
        <taxon>Ecdysozoa</taxon>
        <taxon>Arthropoda</taxon>
        <taxon>Hexapoda</taxon>
        <taxon>Insecta</taxon>
        <taxon>Pterygota</taxon>
        <taxon>Neoptera</taxon>
        <taxon>Endopterygota</taxon>
        <taxon>Hymenoptera</taxon>
        <taxon>Apocrita</taxon>
        <taxon>Ichneumonoidea</taxon>
        <taxon>Ichneumonidae</taxon>
        <taxon>Banchinae</taxon>
        <taxon>Glypta</taxon>
    </lineage>
</organism>
<evidence type="ECO:0000256" key="1">
    <source>
        <dbReference type="SAM" id="MobiDB-lite"/>
    </source>
</evidence>
<feature type="compositionally biased region" description="Polar residues" evidence="1">
    <location>
        <begin position="85"/>
        <end position="102"/>
    </location>
</feature>
<protein>
    <submittedName>
        <fullName evidence="2">Uncharacterized protein</fullName>
    </submittedName>
</protein>
<dbReference type="AlphaFoldDB" id="A0A0F6T1G2"/>
<dbReference type="EMBL" id="KP706802">
    <property type="protein sequence ID" value="AKD28139.1"/>
    <property type="molecule type" value="Genomic_DNA"/>
</dbReference>
<reference evidence="2" key="1">
    <citation type="journal article" date="2015" name="J. Virol.">
        <title>Genomic and Proteomic Analyses Indicate that Banchine and Campoplegine Polydnaviruses Have Similar, if Not Identical, Viral Ancestors.</title>
        <authorList>
            <person name="Beliveau C."/>
            <person name="Cohen A."/>
            <person name="Stewart D."/>
            <person name="Periquet G."/>
            <person name="Djoumad A."/>
            <person name="Kuhn L."/>
            <person name="Stoltz D."/>
            <person name="Volkoff A.-N."/>
            <person name="Herniou E."/>
            <person name="Drezen J.-M."/>
            <person name="Cusson M."/>
        </authorList>
    </citation>
    <scope>NUCLEOTIDE SEQUENCE</scope>
</reference>
<accession>A0A0F6T1G2</accession>
<proteinExistence type="predicted"/>